<accession>A0A081AZT3</accession>
<dbReference type="AlphaFoldDB" id="A0A081AZT3"/>
<gene>
    <name evidence="1" type="ORF">F444_01671</name>
</gene>
<reference evidence="1 2" key="1">
    <citation type="submission" date="2013-11" db="EMBL/GenBank/DDBJ databases">
        <title>The Genome Sequence of Phytophthora parasitica P1976.</title>
        <authorList>
            <consortium name="The Broad Institute Genomics Platform"/>
            <person name="Russ C."/>
            <person name="Tyler B."/>
            <person name="Panabieres F."/>
            <person name="Shan W."/>
            <person name="Tripathy S."/>
            <person name="Grunwald N."/>
            <person name="Machado M."/>
            <person name="Johnson C.S."/>
            <person name="Walker B."/>
            <person name="Young S."/>
            <person name="Zeng Q."/>
            <person name="Gargeya S."/>
            <person name="Fitzgerald M."/>
            <person name="Haas B."/>
            <person name="Abouelleil A."/>
            <person name="Allen A.W."/>
            <person name="Alvarado L."/>
            <person name="Arachchi H.M."/>
            <person name="Berlin A.M."/>
            <person name="Chapman S.B."/>
            <person name="Gainer-Dewar J."/>
            <person name="Goldberg J."/>
            <person name="Griggs A."/>
            <person name="Gujja S."/>
            <person name="Hansen M."/>
            <person name="Howarth C."/>
            <person name="Imamovic A."/>
            <person name="Ireland A."/>
            <person name="Larimer J."/>
            <person name="McCowan C."/>
            <person name="Murphy C."/>
            <person name="Pearson M."/>
            <person name="Poon T.W."/>
            <person name="Priest M."/>
            <person name="Roberts A."/>
            <person name="Saif S."/>
            <person name="Shea T."/>
            <person name="Sisk P."/>
            <person name="Sykes S."/>
            <person name="Wortman J."/>
            <person name="Nusbaum C."/>
            <person name="Birren B."/>
        </authorList>
    </citation>
    <scope>NUCLEOTIDE SEQUENCE [LARGE SCALE GENOMIC DNA]</scope>
    <source>
        <strain evidence="1 2">P1976</strain>
    </source>
</reference>
<evidence type="ECO:0000313" key="1">
    <source>
        <dbReference type="EMBL" id="ETO84394.1"/>
    </source>
</evidence>
<organism evidence="1 2">
    <name type="scientific">Phytophthora nicotianae P1976</name>
    <dbReference type="NCBI Taxonomy" id="1317066"/>
    <lineage>
        <taxon>Eukaryota</taxon>
        <taxon>Sar</taxon>
        <taxon>Stramenopiles</taxon>
        <taxon>Oomycota</taxon>
        <taxon>Peronosporomycetes</taxon>
        <taxon>Peronosporales</taxon>
        <taxon>Peronosporaceae</taxon>
        <taxon>Phytophthora</taxon>
    </lineage>
</organism>
<dbReference type="EMBL" id="ANJA01000312">
    <property type="protein sequence ID" value="ETO84394.1"/>
    <property type="molecule type" value="Genomic_DNA"/>
</dbReference>
<dbReference type="OrthoDB" id="152611at2759"/>
<evidence type="ECO:0000313" key="2">
    <source>
        <dbReference type="Proteomes" id="UP000028582"/>
    </source>
</evidence>
<dbReference type="Proteomes" id="UP000028582">
    <property type="component" value="Unassembled WGS sequence"/>
</dbReference>
<sequence length="234" mass="27409">MLPRSQFSICCRPPLSDMASKRPPPQVLPQFFAEDIEKDMMMVESFCSTLSLEDLEFCSVRLDDCMTSRASSPMSPSYVDSRAQLYEAGSDNTTRDNEHERLRRRQRCYEKRYRGRKRANIAVQRQTWLRLEIKLADARKKHSKALVRVGDGAPLRAKLLFLLLEERALRQDRVAMKSLCAWEEVSRIREYTDKEVLHTRREWKHNADKVFGQSSMLGPHAFNPYTPINFTFSW</sequence>
<protein>
    <submittedName>
        <fullName evidence="1">Uncharacterized protein</fullName>
    </submittedName>
</protein>
<name>A0A081AZT3_PHYNI</name>
<proteinExistence type="predicted"/>
<comment type="caution">
    <text evidence="1">The sequence shown here is derived from an EMBL/GenBank/DDBJ whole genome shotgun (WGS) entry which is preliminary data.</text>
</comment>